<protein>
    <recommendedName>
        <fullName evidence="2">DUF7906 domain-containing protein</fullName>
    </recommendedName>
</protein>
<evidence type="ECO:0000256" key="1">
    <source>
        <dbReference type="SAM" id="Phobius"/>
    </source>
</evidence>
<accession>A0A8J4PZE1</accession>
<dbReference type="Pfam" id="PF25483">
    <property type="entry name" value="DUF7906"/>
    <property type="match status" value="1"/>
</dbReference>
<keyword evidence="1" id="KW-0472">Membrane</keyword>
<dbReference type="AlphaFoldDB" id="A0A8J4PZE1"/>
<dbReference type="Proteomes" id="UP000695562">
    <property type="component" value="Unassembled WGS sequence"/>
</dbReference>
<name>A0A8J4PZE1_9MYCE</name>
<dbReference type="InterPro" id="IPR057228">
    <property type="entry name" value="DUF7906"/>
</dbReference>
<keyword evidence="1" id="KW-0812">Transmembrane</keyword>
<dbReference type="OrthoDB" id="18100at2759"/>
<gene>
    <name evidence="3" type="ORF">CYY_001849</name>
</gene>
<keyword evidence="1" id="KW-1133">Transmembrane helix</keyword>
<sequence length="662" mass="76551">MKINKIIITITIYIFLNLFYFVNNAAQVKSSTTIKEFDQIFQLKHDIKINIKLIGFDSLESEELEKLLNHLDNENSPSILYPKVGKLELIKQKYQYNVSLATQQFTDRLSSSLDRALQEAFEKKIDNGNGLGLIAYDVIDDLLSQEYRISKSNQYTLYLLNLEHPERSSHIKSFKYTYSQLNHSEYINQNSQNYVDINRYCTTKMWQSKAIASKFNSIENQESSGQGRYTWIDLGADISTYGPLTKGTGTILPETLPQSNNQFIRKLLDIAGWIHQTSKQLITPPIYWIPEHYGWEQTEIQLIMVHDHKVGIKEVSERLDWEMIQEQLKSIPLATTQKIIFTKRELSLLDNVYVAQAKQAALRVYHSGSKGTQQYLDSKELHIWLKQHLSNLIPNYDHQSNHLIVPVFVFDISYKDILLLDRTNQAVSFQDMVIAIQTQTPNRIRIDFQCDKKSLSLDSTDATKPILSSLLQTIWGITPTHLVLTKNSKNIDNNYLWSFGNSVFSSFSTSKELSFSQTDSAIRNLLYFHIQSSLQSLRVILDHIYHDETWDEFMLANVNAKSIEDYTVLVKKSLFDIGLSISLNPNLLDAFPLIYNLHDLASNMSMIVHDSHRVKHSFLECEKPTFLWTEFLCICSSIIFIIFGFIAFTKRQVKKTIRSKVK</sequence>
<dbReference type="EMBL" id="AJWJ01000047">
    <property type="protein sequence ID" value="KAF2076821.1"/>
    <property type="molecule type" value="Genomic_DNA"/>
</dbReference>
<evidence type="ECO:0000313" key="4">
    <source>
        <dbReference type="Proteomes" id="UP000695562"/>
    </source>
</evidence>
<dbReference type="PANTHER" id="PTHR31515:SF4">
    <property type="entry name" value="TRANSMEMBRANE PROTEIN"/>
    <property type="match status" value="1"/>
</dbReference>
<proteinExistence type="predicted"/>
<feature type="domain" description="DUF7906" evidence="2">
    <location>
        <begin position="46"/>
        <end position="284"/>
    </location>
</feature>
<dbReference type="PANTHER" id="PTHR31515">
    <property type="entry name" value="TRANSMEMBRANE PROTEIN-RELATED"/>
    <property type="match status" value="1"/>
</dbReference>
<feature type="transmembrane region" description="Helical" evidence="1">
    <location>
        <begin position="7"/>
        <end position="26"/>
    </location>
</feature>
<feature type="transmembrane region" description="Helical" evidence="1">
    <location>
        <begin position="626"/>
        <end position="648"/>
    </location>
</feature>
<evidence type="ECO:0000313" key="3">
    <source>
        <dbReference type="EMBL" id="KAF2076821.1"/>
    </source>
</evidence>
<keyword evidence="4" id="KW-1185">Reference proteome</keyword>
<organism evidence="3 4">
    <name type="scientific">Polysphondylium violaceum</name>
    <dbReference type="NCBI Taxonomy" id="133409"/>
    <lineage>
        <taxon>Eukaryota</taxon>
        <taxon>Amoebozoa</taxon>
        <taxon>Evosea</taxon>
        <taxon>Eumycetozoa</taxon>
        <taxon>Dictyostelia</taxon>
        <taxon>Dictyosteliales</taxon>
        <taxon>Dictyosteliaceae</taxon>
        <taxon>Polysphondylium</taxon>
    </lineage>
</organism>
<comment type="caution">
    <text evidence="3">The sequence shown here is derived from an EMBL/GenBank/DDBJ whole genome shotgun (WGS) entry which is preliminary data.</text>
</comment>
<reference evidence="3" key="1">
    <citation type="submission" date="2020-01" db="EMBL/GenBank/DDBJ databases">
        <title>Development of genomics and gene disruption for Polysphondylium violaceum indicates a role for the polyketide synthase stlB in stalk morphogenesis.</title>
        <authorList>
            <person name="Narita B."/>
            <person name="Kawabe Y."/>
            <person name="Kin K."/>
            <person name="Saito T."/>
            <person name="Gibbs R."/>
            <person name="Kuspa A."/>
            <person name="Muzny D."/>
            <person name="Queller D."/>
            <person name="Richards S."/>
            <person name="Strassman J."/>
            <person name="Sucgang R."/>
            <person name="Worley K."/>
            <person name="Schaap P."/>
        </authorList>
    </citation>
    <scope>NUCLEOTIDE SEQUENCE</scope>
    <source>
        <strain evidence="3">QSvi11</strain>
    </source>
</reference>
<evidence type="ECO:0000259" key="2">
    <source>
        <dbReference type="Pfam" id="PF25483"/>
    </source>
</evidence>